<name>A0A6A5RN84_9PLEO</name>
<evidence type="ECO:0000256" key="2">
    <source>
        <dbReference type="SAM" id="SignalP"/>
    </source>
</evidence>
<dbReference type="Proteomes" id="UP000800082">
    <property type="component" value="Unassembled WGS sequence"/>
</dbReference>
<dbReference type="EMBL" id="ML978968">
    <property type="protein sequence ID" value="KAF1928598.1"/>
    <property type="molecule type" value="Genomic_DNA"/>
</dbReference>
<accession>A0A6A5RN84</accession>
<sequence>MKLSIALISAFAAVVLALPTPSADSEVAPEVRWDYGSSNEKRDASRPVPRWDYGSTEDKRDHIDINWNYGKKKARWDYGNTEDKRDVVGTDWDYGKRDVEEKRVAWDYGSTEDK</sequence>
<dbReference type="RefSeq" id="XP_033448846.1">
    <property type="nucleotide sequence ID" value="XM_033594850.1"/>
</dbReference>
<feature type="signal peptide" evidence="2">
    <location>
        <begin position="1"/>
        <end position="17"/>
    </location>
</feature>
<feature type="region of interest" description="Disordered" evidence="1">
    <location>
        <begin position="35"/>
        <end position="55"/>
    </location>
</feature>
<keyword evidence="4" id="KW-1185">Reference proteome</keyword>
<evidence type="ECO:0000313" key="3">
    <source>
        <dbReference type="EMBL" id="KAF1928598.1"/>
    </source>
</evidence>
<evidence type="ECO:0000313" key="4">
    <source>
        <dbReference type="Proteomes" id="UP000800082"/>
    </source>
</evidence>
<reference evidence="3" key="1">
    <citation type="journal article" date="2020" name="Stud. Mycol.">
        <title>101 Dothideomycetes genomes: a test case for predicting lifestyles and emergence of pathogens.</title>
        <authorList>
            <person name="Haridas S."/>
            <person name="Albert R."/>
            <person name="Binder M."/>
            <person name="Bloem J."/>
            <person name="Labutti K."/>
            <person name="Salamov A."/>
            <person name="Andreopoulos B."/>
            <person name="Baker S."/>
            <person name="Barry K."/>
            <person name="Bills G."/>
            <person name="Bluhm B."/>
            <person name="Cannon C."/>
            <person name="Castanera R."/>
            <person name="Culley D."/>
            <person name="Daum C."/>
            <person name="Ezra D."/>
            <person name="Gonzalez J."/>
            <person name="Henrissat B."/>
            <person name="Kuo A."/>
            <person name="Liang C."/>
            <person name="Lipzen A."/>
            <person name="Lutzoni F."/>
            <person name="Magnuson J."/>
            <person name="Mondo S."/>
            <person name="Nolan M."/>
            <person name="Ohm R."/>
            <person name="Pangilinan J."/>
            <person name="Park H.-J."/>
            <person name="Ramirez L."/>
            <person name="Alfaro M."/>
            <person name="Sun H."/>
            <person name="Tritt A."/>
            <person name="Yoshinaga Y."/>
            <person name="Zwiers L.-H."/>
            <person name="Turgeon B."/>
            <person name="Goodwin S."/>
            <person name="Spatafora J."/>
            <person name="Crous P."/>
            <person name="Grigoriev I."/>
        </authorList>
    </citation>
    <scope>NUCLEOTIDE SEQUENCE</scope>
    <source>
        <strain evidence="3">CBS 183.55</strain>
    </source>
</reference>
<evidence type="ECO:0000256" key="1">
    <source>
        <dbReference type="SAM" id="MobiDB-lite"/>
    </source>
</evidence>
<feature type="compositionally biased region" description="Basic and acidic residues" evidence="1">
    <location>
        <begin position="35"/>
        <end position="45"/>
    </location>
</feature>
<protein>
    <submittedName>
        <fullName evidence="3">Uncharacterized protein</fullName>
    </submittedName>
</protein>
<dbReference type="AlphaFoldDB" id="A0A6A5RN84"/>
<dbReference type="OrthoDB" id="10423705at2759"/>
<keyword evidence="2" id="KW-0732">Signal</keyword>
<proteinExistence type="predicted"/>
<dbReference type="GeneID" id="54352518"/>
<feature type="chain" id="PRO_5025674863" evidence="2">
    <location>
        <begin position="18"/>
        <end position="114"/>
    </location>
</feature>
<gene>
    <name evidence="3" type="ORF">M421DRAFT_5067</name>
</gene>
<organism evidence="3 4">
    <name type="scientific">Didymella exigua CBS 183.55</name>
    <dbReference type="NCBI Taxonomy" id="1150837"/>
    <lineage>
        <taxon>Eukaryota</taxon>
        <taxon>Fungi</taxon>
        <taxon>Dikarya</taxon>
        <taxon>Ascomycota</taxon>
        <taxon>Pezizomycotina</taxon>
        <taxon>Dothideomycetes</taxon>
        <taxon>Pleosporomycetidae</taxon>
        <taxon>Pleosporales</taxon>
        <taxon>Pleosporineae</taxon>
        <taxon>Didymellaceae</taxon>
        <taxon>Didymella</taxon>
    </lineage>
</organism>